<keyword evidence="2" id="KW-1185">Reference proteome</keyword>
<gene>
    <name evidence="1" type="ORF">ES332_D05G393800v1</name>
</gene>
<name>A0A5D2L4W1_GOSTO</name>
<evidence type="ECO:0000313" key="1">
    <source>
        <dbReference type="EMBL" id="TYH74367.1"/>
    </source>
</evidence>
<evidence type="ECO:0000313" key="2">
    <source>
        <dbReference type="Proteomes" id="UP000322667"/>
    </source>
</evidence>
<accession>A0A5D2L4W1</accession>
<reference evidence="1 2" key="1">
    <citation type="submission" date="2019-07" db="EMBL/GenBank/DDBJ databases">
        <title>WGS assembly of Gossypium tomentosum.</title>
        <authorList>
            <person name="Chen Z.J."/>
            <person name="Sreedasyam A."/>
            <person name="Ando A."/>
            <person name="Song Q."/>
            <person name="De L."/>
            <person name="Hulse-Kemp A."/>
            <person name="Ding M."/>
            <person name="Ye W."/>
            <person name="Kirkbride R."/>
            <person name="Jenkins J."/>
            <person name="Plott C."/>
            <person name="Lovell J."/>
            <person name="Lin Y.-M."/>
            <person name="Vaughn R."/>
            <person name="Liu B."/>
            <person name="Li W."/>
            <person name="Simpson S."/>
            <person name="Scheffler B."/>
            <person name="Saski C."/>
            <person name="Grover C."/>
            <person name="Hu G."/>
            <person name="Conover J."/>
            <person name="Carlson J."/>
            <person name="Shu S."/>
            <person name="Boston L."/>
            <person name="Williams M."/>
            <person name="Peterson D."/>
            <person name="Mcgee K."/>
            <person name="Jones D."/>
            <person name="Wendel J."/>
            <person name="Stelly D."/>
            <person name="Grimwood J."/>
            <person name="Schmutz J."/>
        </authorList>
    </citation>
    <scope>NUCLEOTIDE SEQUENCE [LARGE SCALE GENOMIC DNA]</scope>
    <source>
        <strain evidence="1">7179.01</strain>
    </source>
</reference>
<protein>
    <recommendedName>
        <fullName evidence="3">RNase H type-1 domain-containing protein</fullName>
    </recommendedName>
</protein>
<dbReference type="EMBL" id="CM017627">
    <property type="protein sequence ID" value="TYH74367.1"/>
    <property type="molecule type" value="Genomic_DNA"/>
</dbReference>
<sequence length="261" mass="29724">MELEIYDREKCVVAKSYPNEVWFELATVRGIVENSKDANMSKRVGNEAFCWRVGNGRMTMFWVDIWLFHLARQKGGTVADYSRNNRFNKVKWSKLFTRSLLEREEKMLRRLEDKVSSTELLMVDINFGSLLDSMVGCLKFNVRGIANEDSVGCGGVLRDMDGVARALFSGEVLLALEVFISLEWKINDSLFVEIGSKVVFNWCANKSMRPLSPQSTFADIERKIDKVGSVVFFMAEKKGNEIASNLAIAGINRGDMFKARW</sequence>
<dbReference type="Proteomes" id="UP000322667">
    <property type="component" value="Chromosome D05"/>
</dbReference>
<proteinExistence type="predicted"/>
<dbReference type="AlphaFoldDB" id="A0A5D2L4W1"/>
<evidence type="ECO:0008006" key="3">
    <source>
        <dbReference type="Google" id="ProtNLM"/>
    </source>
</evidence>
<organism evidence="1 2">
    <name type="scientific">Gossypium tomentosum</name>
    <name type="common">Hawaiian cotton</name>
    <name type="synonym">Gossypium sandvicense</name>
    <dbReference type="NCBI Taxonomy" id="34277"/>
    <lineage>
        <taxon>Eukaryota</taxon>
        <taxon>Viridiplantae</taxon>
        <taxon>Streptophyta</taxon>
        <taxon>Embryophyta</taxon>
        <taxon>Tracheophyta</taxon>
        <taxon>Spermatophyta</taxon>
        <taxon>Magnoliopsida</taxon>
        <taxon>eudicotyledons</taxon>
        <taxon>Gunneridae</taxon>
        <taxon>Pentapetalae</taxon>
        <taxon>rosids</taxon>
        <taxon>malvids</taxon>
        <taxon>Malvales</taxon>
        <taxon>Malvaceae</taxon>
        <taxon>Malvoideae</taxon>
        <taxon>Gossypium</taxon>
    </lineage>
</organism>